<organism evidence="2 3">
    <name type="scientific">Ceratitis capitata</name>
    <name type="common">Mediterranean fruit fly</name>
    <name type="synonym">Tephritis capitata</name>
    <dbReference type="NCBI Taxonomy" id="7213"/>
    <lineage>
        <taxon>Eukaryota</taxon>
        <taxon>Metazoa</taxon>
        <taxon>Ecdysozoa</taxon>
        <taxon>Arthropoda</taxon>
        <taxon>Hexapoda</taxon>
        <taxon>Insecta</taxon>
        <taxon>Pterygota</taxon>
        <taxon>Neoptera</taxon>
        <taxon>Endopterygota</taxon>
        <taxon>Diptera</taxon>
        <taxon>Brachycera</taxon>
        <taxon>Muscomorpha</taxon>
        <taxon>Tephritoidea</taxon>
        <taxon>Tephritidae</taxon>
        <taxon>Ceratitis</taxon>
        <taxon>Ceratitis</taxon>
    </lineage>
</organism>
<name>A0A811V8S3_CERCA</name>
<sequence length="60" mass="6800">MIMASALLLMTCATNKVALFVLEDEIEWSVLNARFDTKHTVAAANKRSKEYQLKRVLQTS</sequence>
<gene>
    <name evidence="2" type="ORF">CCAP1982_LOCUS19454</name>
</gene>
<keyword evidence="3" id="KW-1185">Reference proteome</keyword>
<dbReference type="Proteomes" id="UP000606786">
    <property type="component" value="Unassembled WGS sequence"/>
</dbReference>
<comment type="caution">
    <text evidence="2">The sequence shown here is derived from an EMBL/GenBank/DDBJ whole genome shotgun (WGS) entry which is preliminary data.</text>
</comment>
<dbReference type="AlphaFoldDB" id="A0A811V8S3"/>
<protein>
    <submittedName>
        <fullName evidence="2">(Mediterranean fruit fly) hypothetical protein</fullName>
    </submittedName>
</protein>
<feature type="signal peptide" evidence="1">
    <location>
        <begin position="1"/>
        <end position="18"/>
    </location>
</feature>
<evidence type="ECO:0000313" key="2">
    <source>
        <dbReference type="EMBL" id="CAD7011351.1"/>
    </source>
</evidence>
<dbReference type="EMBL" id="CAJHJT010000056">
    <property type="protein sequence ID" value="CAD7011351.1"/>
    <property type="molecule type" value="Genomic_DNA"/>
</dbReference>
<accession>A0A811V8S3</accession>
<evidence type="ECO:0000313" key="3">
    <source>
        <dbReference type="Proteomes" id="UP000606786"/>
    </source>
</evidence>
<keyword evidence="1" id="KW-0732">Signal</keyword>
<feature type="non-terminal residue" evidence="2">
    <location>
        <position position="60"/>
    </location>
</feature>
<proteinExistence type="predicted"/>
<evidence type="ECO:0000256" key="1">
    <source>
        <dbReference type="SAM" id="SignalP"/>
    </source>
</evidence>
<feature type="chain" id="PRO_5032969287" evidence="1">
    <location>
        <begin position="19"/>
        <end position="60"/>
    </location>
</feature>
<reference evidence="2" key="1">
    <citation type="submission" date="2020-11" db="EMBL/GenBank/DDBJ databases">
        <authorList>
            <person name="Whitehead M."/>
        </authorList>
    </citation>
    <scope>NUCLEOTIDE SEQUENCE</scope>
    <source>
        <strain evidence="2">EGII</strain>
    </source>
</reference>